<dbReference type="PANTHER" id="PTHR21437:SF3">
    <property type="entry name" value="ANKYRIN REPEAT AND FIBRONECTIN TYPE-III DOMAIN-CONTAINING PROTEIN 1"/>
    <property type="match status" value="1"/>
</dbReference>
<accession>A0A4W3GG28</accession>
<sequence length="384" mass="43536">TYIHTYIHTYSVQHMHTNEQHTHIQCAAHRYTVCSTHTLYSKHTSIQHTLYSTHSVQCTQLDEIWRGRRWIMEALQFARYKQPVGGLLITGLLNSSEEPPQEKNDSTSSHMDYLPSPAPSPEIQRRKVFFSSSDSLPASDDEGCSEVFLPTDSDYESSEALSPRDLDLVHSANELGQRVRFKLSGSAPDVLQDHEVHPYLKEEYKESLSVSEEASGETLTLEGMRMSFLEKRMHQKSSGFLTKKGLVHQRPPKPQPTWRFPRQNQWLRFHCDSHSLSLSDGVYTHVQEGSELLPETFAPSCPKTSSGSLCRTKALSVPEAGRISDGKPKAIVRRILVEPCERSSSQEEPRFWSRENVRSQSQAMMDSPSCVVLDTNSDILSSML</sequence>
<evidence type="ECO:0000313" key="3">
    <source>
        <dbReference type="Proteomes" id="UP000314986"/>
    </source>
</evidence>
<organism evidence="2 3">
    <name type="scientific">Callorhinchus milii</name>
    <name type="common">Ghost shark</name>
    <dbReference type="NCBI Taxonomy" id="7868"/>
    <lineage>
        <taxon>Eukaryota</taxon>
        <taxon>Metazoa</taxon>
        <taxon>Chordata</taxon>
        <taxon>Craniata</taxon>
        <taxon>Vertebrata</taxon>
        <taxon>Chondrichthyes</taxon>
        <taxon>Holocephali</taxon>
        <taxon>Chimaeriformes</taxon>
        <taxon>Callorhinchidae</taxon>
        <taxon>Callorhinchus</taxon>
    </lineage>
</organism>
<dbReference type="Proteomes" id="UP000314986">
    <property type="component" value="Unassembled WGS sequence"/>
</dbReference>
<dbReference type="Ensembl" id="ENSCMIT00000001680.1">
    <property type="protein sequence ID" value="ENSCMIP00000001615.1"/>
    <property type="gene ID" value="ENSCMIG00000001019.1"/>
</dbReference>
<evidence type="ECO:0000313" key="2">
    <source>
        <dbReference type="Ensembl" id="ENSCMIP00000001615.1"/>
    </source>
</evidence>
<reference evidence="3" key="1">
    <citation type="journal article" date="2006" name="Science">
        <title>Ancient noncoding elements conserved in the human genome.</title>
        <authorList>
            <person name="Venkatesh B."/>
            <person name="Kirkness E.F."/>
            <person name="Loh Y.H."/>
            <person name="Halpern A.L."/>
            <person name="Lee A.P."/>
            <person name="Johnson J."/>
            <person name="Dandona N."/>
            <person name="Viswanathan L.D."/>
            <person name="Tay A."/>
            <person name="Venter J.C."/>
            <person name="Strausberg R.L."/>
            <person name="Brenner S."/>
        </authorList>
    </citation>
    <scope>NUCLEOTIDE SEQUENCE [LARGE SCALE GENOMIC DNA]</scope>
</reference>
<dbReference type="PANTHER" id="PTHR21437">
    <property type="entry name" value="WIDE AWAKE"/>
    <property type="match status" value="1"/>
</dbReference>
<protein>
    <submittedName>
        <fullName evidence="2">Uncharacterized LOC103172462</fullName>
    </submittedName>
</protein>
<keyword evidence="3" id="KW-1185">Reference proteome</keyword>
<dbReference type="GeneTree" id="ENSGT00940000163071"/>
<dbReference type="InParanoid" id="A0A4W3GG28"/>
<reference evidence="2" key="4">
    <citation type="submission" date="2025-08" db="UniProtKB">
        <authorList>
            <consortium name="Ensembl"/>
        </authorList>
    </citation>
    <scope>IDENTIFICATION</scope>
</reference>
<dbReference type="GO" id="GO:0000132">
    <property type="term" value="P:establishment of mitotic spindle orientation"/>
    <property type="evidence" value="ECO:0007669"/>
    <property type="project" value="TreeGrafter"/>
</dbReference>
<dbReference type="AlphaFoldDB" id="A0A4W3GG28"/>
<reference evidence="2" key="5">
    <citation type="submission" date="2025-09" db="UniProtKB">
        <authorList>
            <consortium name="Ensembl"/>
        </authorList>
    </citation>
    <scope>IDENTIFICATION</scope>
</reference>
<name>A0A4W3GG28_CALMI</name>
<dbReference type="GO" id="GO:0061172">
    <property type="term" value="P:regulation of establishment of bipolar cell polarity"/>
    <property type="evidence" value="ECO:0007669"/>
    <property type="project" value="TreeGrafter"/>
</dbReference>
<proteinExistence type="predicted"/>
<reference evidence="3" key="2">
    <citation type="journal article" date="2007" name="PLoS Biol.">
        <title>Survey sequencing and comparative analysis of the elephant shark (Callorhinchus milii) genome.</title>
        <authorList>
            <person name="Venkatesh B."/>
            <person name="Kirkness E.F."/>
            <person name="Loh Y.H."/>
            <person name="Halpern A.L."/>
            <person name="Lee A.P."/>
            <person name="Johnson J."/>
            <person name="Dandona N."/>
            <person name="Viswanathan L.D."/>
            <person name="Tay A."/>
            <person name="Venter J.C."/>
            <person name="Strausberg R.L."/>
            <person name="Brenner S."/>
        </authorList>
    </citation>
    <scope>NUCLEOTIDE SEQUENCE [LARGE SCALE GENOMIC DNA]</scope>
</reference>
<evidence type="ECO:0000256" key="1">
    <source>
        <dbReference type="SAM" id="MobiDB-lite"/>
    </source>
</evidence>
<dbReference type="InterPro" id="IPR039269">
    <property type="entry name" value="ANKFN1"/>
</dbReference>
<dbReference type="STRING" id="7868.ENSCMIP00000001615"/>
<reference evidence="3" key="3">
    <citation type="journal article" date="2014" name="Nature">
        <title>Elephant shark genome provides unique insights into gnathostome evolution.</title>
        <authorList>
            <consortium name="International Elephant Shark Genome Sequencing Consortium"/>
            <person name="Venkatesh B."/>
            <person name="Lee A.P."/>
            <person name="Ravi V."/>
            <person name="Maurya A.K."/>
            <person name="Lian M.M."/>
            <person name="Swann J.B."/>
            <person name="Ohta Y."/>
            <person name="Flajnik M.F."/>
            <person name="Sutoh Y."/>
            <person name="Kasahara M."/>
            <person name="Hoon S."/>
            <person name="Gangu V."/>
            <person name="Roy S.W."/>
            <person name="Irimia M."/>
            <person name="Korzh V."/>
            <person name="Kondrychyn I."/>
            <person name="Lim Z.W."/>
            <person name="Tay B.H."/>
            <person name="Tohari S."/>
            <person name="Kong K.W."/>
            <person name="Ho S."/>
            <person name="Lorente-Galdos B."/>
            <person name="Quilez J."/>
            <person name="Marques-Bonet T."/>
            <person name="Raney B.J."/>
            <person name="Ingham P.W."/>
            <person name="Tay A."/>
            <person name="Hillier L.W."/>
            <person name="Minx P."/>
            <person name="Boehm T."/>
            <person name="Wilson R.K."/>
            <person name="Brenner S."/>
            <person name="Warren W.C."/>
        </authorList>
    </citation>
    <scope>NUCLEOTIDE SEQUENCE [LARGE SCALE GENOMIC DNA]</scope>
</reference>
<dbReference type="GO" id="GO:0005819">
    <property type="term" value="C:spindle"/>
    <property type="evidence" value="ECO:0007669"/>
    <property type="project" value="TreeGrafter"/>
</dbReference>
<feature type="region of interest" description="Disordered" evidence="1">
    <location>
        <begin position="94"/>
        <end position="121"/>
    </location>
</feature>